<keyword evidence="2" id="KW-0808">Transferase</keyword>
<dbReference type="InterPro" id="IPR036388">
    <property type="entry name" value="WH-like_DNA-bd_sf"/>
</dbReference>
<dbReference type="PANTHER" id="PTHR43712">
    <property type="entry name" value="PUTATIVE (AFU_ORTHOLOGUE AFUA_4G14580)-RELATED"/>
    <property type="match status" value="1"/>
</dbReference>
<dbReference type="PANTHER" id="PTHR43712:SF2">
    <property type="entry name" value="O-METHYLTRANSFERASE CICE"/>
    <property type="match status" value="1"/>
</dbReference>
<evidence type="ECO:0000259" key="4">
    <source>
        <dbReference type="Pfam" id="PF00891"/>
    </source>
</evidence>
<keyword evidence="3" id="KW-0949">S-adenosyl-L-methionine</keyword>
<dbReference type="EMBL" id="JANVFU010000012">
    <property type="protein sequence ID" value="KAJ3741587.1"/>
    <property type="molecule type" value="Genomic_DNA"/>
</dbReference>
<dbReference type="Gene3D" id="3.40.50.150">
    <property type="entry name" value="Vaccinia Virus protein VP39"/>
    <property type="match status" value="1"/>
</dbReference>
<comment type="caution">
    <text evidence="6">The sequence shown here is derived from an EMBL/GenBank/DDBJ whole genome shotgun (WGS) entry which is preliminary data.</text>
</comment>
<gene>
    <name evidence="6" type="ORF">DFH05DRAFT_1506713</name>
</gene>
<evidence type="ECO:0000256" key="1">
    <source>
        <dbReference type="ARBA" id="ARBA00022603"/>
    </source>
</evidence>
<evidence type="ECO:0000256" key="2">
    <source>
        <dbReference type="ARBA" id="ARBA00022679"/>
    </source>
</evidence>
<dbReference type="GO" id="GO:0046983">
    <property type="term" value="F:protein dimerization activity"/>
    <property type="evidence" value="ECO:0007669"/>
    <property type="project" value="InterPro"/>
</dbReference>
<dbReference type="SUPFAM" id="SSF53335">
    <property type="entry name" value="S-adenosyl-L-methionine-dependent methyltransferases"/>
    <property type="match status" value="1"/>
</dbReference>
<dbReference type="Proteomes" id="UP001142393">
    <property type="component" value="Unassembled WGS sequence"/>
</dbReference>
<dbReference type="InterPro" id="IPR036390">
    <property type="entry name" value="WH_DNA-bd_sf"/>
</dbReference>
<dbReference type="Pfam" id="PF00891">
    <property type="entry name" value="Methyltransf_2"/>
    <property type="match status" value="1"/>
</dbReference>
<evidence type="ECO:0000259" key="5">
    <source>
        <dbReference type="Pfam" id="PF08100"/>
    </source>
</evidence>
<keyword evidence="7" id="KW-1185">Reference proteome</keyword>
<evidence type="ECO:0000313" key="6">
    <source>
        <dbReference type="EMBL" id="KAJ3741587.1"/>
    </source>
</evidence>
<dbReference type="GO" id="GO:0032259">
    <property type="term" value="P:methylation"/>
    <property type="evidence" value="ECO:0007669"/>
    <property type="project" value="UniProtKB-KW"/>
</dbReference>
<dbReference type="InterPro" id="IPR001077">
    <property type="entry name" value="COMT_C"/>
</dbReference>
<dbReference type="InterPro" id="IPR029063">
    <property type="entry name" value="SAM-dependent_MTases_sf"/>
</dbReference>
<dbReference type="SUPFAM" id="SSF46785">
    <property type="entry name" value="Winged helix' DNA-binding domain"/>
    <property type="match status" value="1"/>
</dbReference>
<protein>
    <submittedName>
        <fullName evidence="6">S-adenosyl-L-methionine-dependent methyltransferase</fullName>
    </submittedName>
</protein>
<name>A0A9W8NVA6_9AGAR</name>
<evidence type="ECO:0000256" key="3">
    <source>
        <dbReference type="ARBA" id="ARBA00022691"/>
    </source>
</evidence>
<dbReference type="InterPro" id="IPR012967">
    <property type="entry name" value="COMT_dimerisation"/>
</dbReference>
<dbReference type="GO" id="GO:0008171">
    <property type="term" value="F:O-methyltransferase activity"/>
    <property type="evidence" value="ECO:0007669"/>
    <property type="project" value="InterPro"/>
</dbReference>
<dbReference type="AlphaFoldDB" id="A0A9W8NVA6"/>
<keyword evidence="1 6" id="KW-0489">Methyltransferase</keyword>
<accession>A0A9W8NVA6</accession>
<dbReference type="InterPro" id="IPR016461">
    <property type="entry name" value="COMT-like"/>
</dbReference>
<proteinExistence type="predicted"/>
<feature type="domain" description="O-methyltransferase C-terminal" evidence="4">
    <location>
        <begin position="208"/>
        <end position="430"/>
    </location>
</feature>
<sequence>MTTKQSDPLKALVDIISSQTAVLQSTYAQNNSEVPSLNTPFQPTALEFDPNVTAARNLIIAAATQLIATVQSPIEFVANSMGGVYDTVTLGLVVDINVPEILKEAGTQGLHIDQLASATGVDSSYLSRVLRYLTIRHVFKEVSPDVFTHNRLSSMLTKAKSLKEIKEDPKARFDNAPIAASLHMGSTQILNSSTALISFIKNPQQASAPFNIAYKTSQTMFEWMEESGNEVEARVFTAAMKVNDENPPEIYTSSIQGNTLKPNDIIVDVGGGRGSVTFALHEAYPKLRYVVQDLDQQIAAATKFWDEKDAEAIKTGQVQLRVHNFFKPQPIKDAAVYFLCVVIHDWSDEDARKILTNLRPAAGAHSKLVLYEMVAEHIAENHASAPYPLLPDYAGAGFLTILDIAMLSFYNGKERTCEEYAKLGRESGWQLEEVKPGKLSALIFTPI</sequence>
<dbReference type="Gene3D" id="1.10.10.10">
    <property type="entry name" value="Winged helix-like DNA-binding domain superfamily/Winged helix DNA-binding domain"/>
    <property type="match status" value="1"/>
</dbReference>
<dbReference type="PROSITE" id="PS51683">
    <property type="entry name" value="SAM_OMT_II"/>
    <property type="match status" value="1"/>
</dbReference>
<dbReference type="Pfam" id="PF08100">
    <property type="entry name" value="Dimerisation"/>
    <property type="match status" value="1"/>
</dbReference>
<feature type="domain" description="O-methyltransferase dimerisation" evidence="5">
    <location>
        <begin position="81"/>
        <end position="158"/>
    </location>
</feature>
<reference evidence="6 7" key="1">
    <citation type="journal article" date="2023" name="Proc. Natl. Acad. Sci. U.S.A.">
        <title>A global phylogenomic analysis of the shiitake genus Lentinula.</title>
        <authorList>
            <person name="Sierra-Patev S."/>
            <person name="Min B."/>
            <person name="Naranjo-Ortiz M."/>
            <person name="Looney B."/>
            <person name="Konkel Z."/>
            <person name="Slot J.C."/>
            <person name="Sakamoto Y."/>
            <person name="Steenwyk J.L."/>
            <person name="Rokas A."/>
            <person name="Carro J."/>
            <person name="Camarero S."/>
            <person name="Ferreira P."/>
            <person name="Molpeceres G."/>
            <person name="Ruiz-Duenas F.J."/>
            <person name="Serrano A."/>
            <person name="Henrissat B."/>
            <person name="Drula E."/>
            <person name="Hughes K.W."/>
            <person name="Mata J.L."/>
            <person name="Ishikawa N.K."/>
            <person name="Vargas-Isla R."/>
            <person name="Ushijima S."/>
            <person name="Smith C.A."/>
            <person name="Donoghue J."/>
            <person name="Ahrendt S."/>
            <person name="Andreopoulos W."/>
            <person name="He G."/>
            <person name="LaButti K."/>
            <person name="Lipzen A."/>
            <person name="Ng V."/>
            <person name="Riley R."/>
            <person name="Sandor L."/>
            <person name="Barry K."/>
            <person name="Martinez A.T."/>
            <person name="Xiao Y."/>
            <person name="Gibbons J.G."/>
            <person name="Terashima K."/>
            <person name="Grigoriev I.V."/>
            <person name="Hibbett D."/>
        </authorList>
    </citation>
    <scope>NUCLEOTIDE SEQUENCE [LARGE SCALE GENOMIC DNA]</scope>
    <source>
        <strain evidence="6 7">TFB7810</strain>
    </source>
</reference>
<organism evidence="6 7">
    <name type="scientific">Lentinula detonsa</name>
    <dbReference type="NCBI Taxonomy" id="2804962"/>
    <lineage>
        <taxon>Eukaryota</taxon>
        <taxon>Fungi</taxon>
        <taxon>Dikarya</taxon>
        <taxon>Basidiomycota</taxon>
        <taxon>Agaricomycotina</taxon>
        <taxon>Agaricomycetes</taxon>
        <taxon>Agaricomycetidae</taxon>
        <taxon>Agaricales</taxon>
        <taxon>Marasmiineae</taxon>
        <taxon>Omphalotaceae</taxon>
        <taxon>Lentinula</taxon>
    </lineage>
</organism>
<evidence type="ECO:0000313" key="7">
    <source>
        <dbReference type="Proteomes" id="UP001142393"/>
    </source>
</evidence>